<dbReference type="AlphaFoldDB" id="A0A0U3BV90"/>
<evidence type="ECO:0000256" key="1">
    <source>
        <dbReference type="RuleBase" id="RU362001"/>
    </source>
</evidence>
<protein>
    <recommendedName>
        <fullName evidence="1">ESAT-6-like protein</fullName>
    </recommendedName>
</protein>
<dbReference type="EMBL" id="CP013738">
    <property type="protein sequence ID" value="ALU93637.1"/>
    <property type="molecule type" value="Genomic_DNA"/>
</dbReference>
<evidence type="ECO:0000313" key="4">
    <source>
        <dbReference type="Proteomes" id="UP000064183"/>
    </source>
</evidence>
<comment type="similarity">
    <text evidence="1">Belongs to the WXG100 family.</text>
</comment>
<dbReference type="STRING" id="1172567.WQO_09870"/>
<dbReference type="InterPro" id="IPR036689">
    <property type="entry name" value="ESAT-6-like_sf"/>
</dbReference>
<dbReference type="KEGG" id="sgb:WQO_09870"/>
<proteinExistence type="inferred from homology"/>
<dbReference type="InterPro" id="IPR010310">
    <property type="entry name" value="T7SS_ESAT-6-like"/>
</dbReference>
<organism evidence="3 4">
    <name type="scientific">Streptomyces globisporus C-1027</name>
    <dbReference type="NCBI Taxonomy" id="1172567"/>
    <lineage>
        <taxon>Bacteria</taxon>
        <taxon>Bacillati</taxon>
        <taxon>Actinomycetota</taxon>
        <taxon>Actinomycetes</taxon>
        <taxon>Kitasatosporales</taxon>
        <taxon>Streptomycetaceae</taxon>
        <taxon>Streptomyces</taxon>
    </lineage>
</organism>
<dbReference type="Pfam" id="PF06013">
    <property type="entry name" value="WXG100"/>
    <property type="match status" value="1"/>
</dbReference>
<keyword evidence="2" id="KW-0175">Coiled coil</keyword>
<name>A0A0U3BV90_STRGL</name>
<reference evidence="3 4" key="1">
    <citation type="journal article" date="2012" name="J. Bacteriol.">
        <title>Draft genome sequence of Streptomyces globisporus C-1027, which produces an antitumor antibiotic consisting of a nine-membered enediyne with a chromoprotein.</title>
        <authorList>
            <person name="Wang L."/>
            <person name="Wang S."/>
            <person name="He Q."/>
            <person name="Yu T."/>
            <person name="Li Q."/>
            <person name="Hong B."/>
        </authorList>
    </citation>
    <scope>NUCLEOTIDE SEQUENCE [LARGE SCALE GENOMIC DNA]</scope>
    <source>
        <strain evidence="3 4">C-1027</strain>
    </source>
</reference>
<accession>A0A0U3BV90</accession>
<dbReference type="RefSeq" id="WP_010064394.1">
    <property type="nucleotide sequence ID" value="NZ_CP013738.1"/>
</dbReference>
<dbReference type="Proteomes" id="UP000064183">
    <property type="component" value="Chromosome"/>
</dbReference>
<dbReference type="GeneID" id="27782635"/>
<sequence length="109" mass="12332">MTPPLDFTDGQIYVDYGHMENAADDMVQQTKAIDSILTNLEAELQELQRSWEGEDKAVYAEKQASWNNAVEEMKRILAEHSALLTDVSGSYKYSENSLKSLWESVRIGS</sequence>
<feature type="coiled-coil region" evidence="2">
    <location>
        <begin position="30"/>
        <end position="57"/>
    </location>
</feature>
<gene>
    <name evidence="3" type="ORF">WQO_09870</name>
</gene>
<dbReference type="SUPFAM" id="SSF140453">
    <property type="entry name" value="EsxAB dimer-like"/>
    <property type="match status" value="1"/>
</dbReference>
<evidence type="ECO:0000313" key="3">
    <source>
        <dbReference type="EMBL" id="ALU93637.1"/>
    </source>
</evidence>
<dbReference type="NCBIfam" id="TIGR03930">
    <property type="entry name" value="WXG100_ESAT6"/>
    <property type="match status" value="1"/>
</dbReference>
<evidence type="ECO:0000256" key="2">
    <source>
        <dbReference type="SAM" id="Coils"/>
    </source>
</evidence>
<dbReference type="Gene3D" id="1.10.287.1060">
    <property type="entry name" value="ESAT-6-like"/>
    <property type="match status" value="1"/>
</dbReference>